<dbReference type="InterPro" id="IPR034964">
    <property type="entry name" value="LS"/>
</dbReference>
<feature type="binding site" evidence="7">
    <location>
        <position position="57"/>
    </location>
    <ligand>
        <name>5-amino-6-(D-ribitylamino)uracil</name>
        <dbReference type="ChEBI" id="CHEBI:15934"/>
    </ligand>
</feature>
<evidence type="ECO:0000256" key="6">
    <source>
        <dbReference type="ARBA" id="ARBA00048785"/>
    </source>
</evidence>
<evidence type="ECO:0000256" key="1">
    <source>
        <dbReference type="ARBA" id="ARBA00004917"/>
    </source>
</evidence>
<accession>A0ABQ5N4V8</accession>
<evidence type="ECO:0000256" key="5">
    <source>
        <dbReference type="ARBA" id="ARBA00022679"/>
    </source>
</evidence>
<dbReference type="PANTHER" id="PTHR21058">
    <property type="entry name" value="6,7-DIMETHYL-8-RIBITYLLUMAZINE SYNTHASE DMRL SYNTHASE LUMAZINE SYNTHASE"/>
    <property type="match status" value="1"/>
</dbReference>
<dbReference type="NCBIfam" id="TIGR00114">
    <property type="entry name" value="lumazine-synth"/>
    <property type="match status" value="1"/>
</dbReference>
<dbReference type="NCBIfam" id="NF000812">
    <property type="entry name" value="PRK00061.1-4"/>
    <property type="match status" value="1"/>
</dbReference>
<name>A0ABQ5N4V8_9CLOT</name>
<comment type="pathway">
    <text evidence="1 7">Cofactor biosynthesis; riboflavin biosynthesis; riboflavin from 2-hydroxy-3-oxobutyl phosphate and 5-amino-6-(D-ribitylamino)uracil: step 1/2.</text>
</comment>
<comment type="caution">
    <text evidence="8">The sequence shown here is derived from an EMBL/GenBank/DDBJ whole genome shotgun (WGS) entry which is preliminary data.</text>
</comment>
<dbReference type="EMBL" id="BRXR01000001">
    <property type="protein sequence ID" value="GLC30238.1"/>
    <property type="molecule type" value="Genomic_DNA"/>
</dbReference>
<sequence length="188" mass="20263">MGIYRVKGLNYPGYLTRRIGAVKISSVTSEGGKDNMKMYEGKLVAKDLKFGIVVGRFNEFIGSKLLGGAMDALKRHGVEENDIEIAWVPGAFEIPLAAKKMAKSKKYDAVICLGAVIRGATPHFDYVSSEVSKGIANVSLETEVPVIFGVLTTDNIEQAIERAGTKSGNKGYDAAVTAIEMANLLNQF</sequence>
<evidence type="ECO:0000313" key="9">
    <source>
        <dbReference type="Proteomes" id="UP001208567"/>
    </source>
</evidence>
<keyword evidence="4 7" id="KW-0686">Riboflavin biosynthesis</keyword>
<comment type="function">
    <text evidence="7">Catalyzes the formation of 6,7-dimethyl-8-ribityllumazine by condensation of 5-amino-6-(D-ribitylamino)uracil with 3,4-dihydroxy-2-butanone 4-phosphate. This is the penultimate step in the biosynthesis of riboflavin.</text>
</comment>
<evidence type="ECO:0000256" key="7">
    <source>
        <dbReference type="HAMAP-Rule" id="MF_00178"/>
    </source>
</evidence>
<feature type="binding site" evidence="7">
    <location>
        <begin position="115"/>
        <end position="117"/>
    </location>
    <ligand>
        <name>5-amino-6-(D-ribitylamino)uracil</name>
        <dbReference type="ChEBI" id="CHEBI:15934"/>
    </ligand>
</feature>
<dbReference type="EC" id="2.5.1.78" evidence="3 7"/>
<evidence type="ECO:0000256" key="4">
    <source>
        <dbReference type="ARBA" id="ARBA00022619"/>
    </source>
</evidence>
<dbReference type="InterPro" id="IPR036467">
    <property type="entry name" value="LS/RS_sf"/>
</dbReference>
<keyword evidence="9" id="KW-1185">Reference proteome</keyword>
<feature type="binding site" evidence="7">
    <location>
        <position position="162"/>
    </location>
    <ligand>
        <name>(2S)-2-hydroxy-3-oxobutyl phosphate</name>
        <dbReference type="ChEBI" id="CHEBI:58830"/>
    </ligand>
</feature>
<gene>
    <name evidence="7 8" type="primary">ribH</name>
    <name evidence="8" type="ORF">bsdE14_16480</name>
</gene>
<proteinExistence type="inferred from homology"/>
<evidence type="ECO:0000256" key="3">
    <source>
        <dbReference type="ARBA" id="ARBA00012664"/>
    </source>
</evidence>
<evidence type="ECO:0000313" key="8">
    <source>
        <dbReference type="EMBL" id="GLC30238.1"/>
    </source>
</evidence>
<comment type="similarity">
    <text evidence="2 7">Belongs to the DMRL synthase family.</text>
</comment>
<feature type="binding site" evidence="7">
    <location>
        <begin position="120"/>
        <end position="121"/>
    </location>
    <ligand>
        <name>(2S)-2-hydroxy-3-oxobutyl phosphate</name>
        <dbReference type="ChEBI" id="CHEBI:58830"/>
    </ligand>
</feature>
<protein>
    <recommendedName>
        <fullName evidence="3 7">6,7-dimethyl-8-ribityllumazine synthase</fullName>
        <shortName evidence="7">DMRL synthase</shortName>
        <shortName evidence="7">LS</shortName>
        <shortName evidence="7">Lumazine synthase</shortName>
        <ecNumber evidence="3 7">2.5.1.78</ecNumber>
    </recommendedName>
</protein>
<dbReference type="HAMAP" id="MF_00178">
    <property type="entry name" value="Lumazine_synth"/>
    <property type="match status" value="1"/>
</dbReference>
<dbReference type="Pfam" id="PF00885">
    <property type="entry name" value="DMRL_synthase"/>
    <property type="match status" value="1"/>
</dbReference>
<dbReference type="PANTHER" id="PTHR21058:SF0">
    <property type="entry name" value="6,7-DIMETHYL-8-RIBITYLLUMAZINE SYNTHASE"/>
    <property type="match status" value="1"/>
</dbReference>
<comment type="catalytic activity">
    <reaction evidence="6 7">
        <text>(2S)-2-hydroxy-3-oxobutyl phosphate + 5-amino-6-(D-ribitylamino)uracil = 6,7-dimethyl-8-(1-D-ribityl)lumazine + phosphate + 2 H2O + H(+)</text>
        <dbReference type="Rhea" id="RHEA:26152"/>
        <dbReference type="ChEBI" id="CHEBI:15377"/>
        <dbReference type="ChEBI" id="CHEBI:15378"/>
        <dbReference type="ChEBI" id="CHEBI:15934"/>
        <dbReference type="ChEBI" id="CHEBI:43474"/>
        <dbReference type="ChEBI" id="CHEBI:58201"/>
        <dbReference type="ChEBI" id="CHEBI:58830"/>
        <dbReference type="EC" id="2.5.1.78"/>
    </reaction>
</comment>
<feature type="binding site" evidence="7">
    <location>
        <position position="148"/>
    </location>
    <ligand>
        <name>5-amino-6-(D-ribitylamino)uracil</name>
        <dbReference type="ChEBI" id="CHEBI:15934"/>
    </ligand>
</feature>
<dbReference type="InterPro" id="IPR002180">
    <property type="entry name" value="LS/RS"/>
</dbReference>
<dbReference type="CDD" id="cd09209">
    <property type="entry name" value="Lumazine_synthase-I"/>
    <property type="match status" value="1"/>
</dbReference>
<dbReference type="Proteomes" id="UP001208567">
    <property type="component" value="Unassembled WGS sequence"/>
</dbReference>
<keyword evidence="5 7" id="KW-0808">Transferase</keyword>
<dbReference type="SUPFAM" id="SSF52121">
    <property type="entry name" value="Lumazine synthase"/>
    <property type="match status" value="1"/>
</dbReference>
<feature type="binding site" evidence="7">
    <location>
        <begin position="91"/>
        <end position="93"/>
    </location>
    <ligand>
        <name>5-amino-6-(D-ribitylamino)uracil</name>
        <dbReference type="ChEBI" id="CHEBI:15934"/>
    </ligand>
</feature>
<dbReference type="Gene3D" id="3.40.50.960">
    <property type="entry name" value="Lumazine/riboflavin synthase"/>
    <property type="match status" value="1"/>
</dbReference>
<evidence type="ECO:0000256" key="2">
    <source>
        <dbReference type="ARBA" id="ARBA00007424"/>
    </source>
</evidence>
<organism evidence="8 9">
    <name type="scientific">Clostridium omnivorum</name>
    <dbReference type="NCBI Taxonomy" id="1604902"/>
    <lineage>
        <taxon>Bacteria</taxon>
        <taxon>Bacillati</taxon>
        <taxon>Bacillota</taxon>
        <taxon>Clostridia</taxon>
        <taxon>Eubacteriales</taxon>
        <taxon>Clostridiaceae</taxon>
        <taxon>Clostridium</taxon>
    </lineage>
</organism>
<reference evidence="8 9" key="1">
    <citation type="journal article" date="2024" name="Int. J. Syst. Evol. Microbiol.">
        <title>Clostridium omnivorum sp. nov., isolated from anoxic soil under the treatment of reductive soil disinfestation.</title>
        <authorList>
            <person name="Ueki A."/>
            <person name="Tonouchi A."/>
            <person name="Kaku N."/>
            <person name="Honma S."/>
            <person name="Ueki K."/>
        </authorList>
    </citation>
    <scope>NUCLEOTIDE SEQUENCE [LARGE SCALE GENOMIC DNA]</scope>
    <source>
        <strain evidence="8 9">E14</strain>
    </source>
</reference>
<feature type="active site" description="Proton donor" evidence="7">
    <location>
        <position position="123"/>
    </location>
</feature>